<feature type="chain" id="PRO_5009288516" description="PKD domain-containing protein" evidence="1">
    <location>
        <begin position="22"/>
        <end position="369"/>
    </location>
</feature>
<dbReference type="Gene3D" id="2.60.120.260">
    <property type="entry name" value="Galactose-binding domain-like"/>
    <property type="match status" value="1"/>
</dbReference>
<evidence type="ECO:0000313" key="3">
    <source>
        <dbReference type="Proteomes" id="UP000236738"/>
    </source>
</evidence>
<reference evidence="3" key="1">
    <citation type="submission" date="2016-10" db="EMBL/GenBank/DDBJ databases">
        <authorList>
            <person name="Varghese N."/>
            <person name="Submissions S."/>
        </authorList>
    </citation>
    <scope>NUCLEOTIDE SEQUENCE [LARGE SCALE GENOMIC DNA]</scope>
    <source>
        <strain evidence="3">DSM 21580</strain>
    </source>
</reference>
<proteinExistence type="predicted"/>
<evidence type="ECO:0000256" key="1">
    <source>
        <dbReference type="SAM" id="SignalP"/>
    </source>
</evidence>
<sequence>MKKLKLIISLVAISLVSFTSCDVNGLGDAPDLSSATSANLNKIFDISTNNSGNVKITPIGEGITKSTVLFGDGTGGSSSADVLPGQSTSHTYPEGNYTVTIKTYSLSGEETTTTYPLVVTFSAPTNIKLEQSFSGTTLSLSATADNANGIQVLWGDGGANEVPTTLTGSLGNPFTGMHNYAPGVYTLTVKALSGGAATSSKTFPIVVFGPFSLPVTYENPIQNYNGGGSFGGADVAVVDNPSKTGINTSEKVWRITKNVGAEVWAGTYTPLASPNGVPINIDNGSKFKIMVYSSEIGKSLHFQLEDGNGYTPGIDVPITVANQWQELTFDFSAAGIPAGKIFNQYVFQYNLAANGSGEIVYVDNITQTK</sequence>
<keyword evidence="3" id="KW-1185">Reference proteome</keyword>
<dbReference type="AlphaFoldDB" id="A0A1H5WNQ4"/>
<keyword evidence="1" id="KW-0732">Signal</keyword>
<evidence type="ECO:0000313" key="2">
    <source>
        <dbReference type="EMBL" id="SEG00866.1"/>
    </source>
</evidence>
<dbReference type="PROSITE" id="PS51257">
    <property type="entry name" value="PROKAR_LIPOPROTEIN"/>
    <property type="match status" value="1"/>
</dbReference>
<evidence type="ECO:0008006" key="4">
    <source>
        <dbReference type="Google" id="ProtNLM"/>
    </source>
</evidence>
<dbReference type="EMBL" id="FNUS01000002">
    <property type="protein sequence ID" value="SEG00866.1"/>
    <property type="molecule type" value="Genomic_DNA"/>
</dbReference>
<feature type="signal peptide" evidence="1">
    <location>
        <begin position="1"/>
        <end position="21"/>
    </location>
</feature>
<dbReference type="Proteomes" id="UP000236738">
    <property type="component" value="Unassembled WGS sequence"/>
</dbReference>
<name>A0A1H5WNQ4_9FLAO</name>
<gene>
    <name evidence="2" type="ORF">SAMN05421847_1272</name>
</gene>
<accession>A0A1H5WNQ4</accession>
<organism evidence="2 3">
    <name type="scientific">Halpernia humi</name>
    <dbReference type="NCBI Taxonomy" id="493375"/>
    <lineage>
        <taxon>Bacteria</taxon>
        <taxon>Pseudomonadati</taxon>
        <taxon>Bacteroidota</taxon>
        <taxon>Flavobacteriia</taxon>
        <taxon>Flavobacteriales</taxon>
        <taxon>Weeksellaceae</taxon>
        <taxon>Chryseobacterium group</taxon>
        <taxon>Halpernia</taxon>
    </lineage>
</organism>
<protein>
    <recommendedName>
        <fullName evidence="4">PKD domain-containing protein</fullName>
    </recommendedName>
</protein>